<dbReference type="Pfam" id="PF01494">
    <property type="entry name" value="FAD_binding_3"/>
    <property type="match status" value="1"/>
</dbReference>
<evidence type="ECO:0000256" key="1">
    <source>
        <dbReference type="SAM" id="MobiDB-lite"/>
    </source>
</evidence>
<evidence type="ECO:0000259" key="2">
    <source>
        <dbReference type="Pfam" id="PF01494"/>
    </source>
</evidence>
<dbReference type="AlphaFoldDB" id="F0XYB7"/>
<feature type="compositionally biased region" description="Low complexity" evidence="1">
    <location>
        <begin position="503"/>
        <end position="522"/>
    </location>
</feature>
<feature type="region of interest" description="Disordered" evidence="1">
    <location>
        <begin position="503"/>
        <end position="532"/>
    </location>
</feature>
<dbReference type="KEGG" id="aaf:AURANDRAFT_70749"/>
<dbReference type="Pfam" id="PF13450">
    <property type="entry name" value="NAD_binding_8"/>
    <property type="match status" value="1"/>
</dbReference>
<dbReference type="GeneID" id="20227901"/>
<evidence type="ECO:0000313" key="4">
    <source>
        <dbReference type="Proteomes" id="UP000002729"/>
    </source>
</evidence>
<dbReference type="eggNOG" id="KOG3994">
    <property type="taxonomic scope" value="Eukaryota"/>
</dbReference>
<evidence type="ECO:0000313" key="3">
    <source>
        <dbReference type="EMBL" id="EGB12091.1"/>
    </source>
</evidence>
<dbReference type="InterPro" id="IPR019362">
    <property type="entry name" value="MMADHC"/>
</dbReference>
<dbReference type="Proteomes" id="UP000002729">
    <property type="component" value="Unassembled WGS sequence"/>
</dbReference>
<dbReference type="Gene3D" id="3.50.50.60">
    <property type="entry name" value="FAD/NAD(P)-binding domain"/>
    <property type="match status" value="2"/>
</dbReference>
<dbReference type="GO" id="GO:0009235">
    <property type="term" value="P:cobalamin metabolic process"/>
    <property type="evidence" value="ECO:0007669"/>
    <property type="project" value="InterPro"/>
</dbReference>
<dbReference type="OrthoDB" id="10263782at2759"/>
<dbReference type="RefSeq" id="XP_009033182.1">
    <property type="nucleotide sequence ID" value="XM_009034934.1"/>
</dbReference>
<reference evidence="3 4" key="1">
    <citation type="journal article" date="2011" name="Proc. Natl. Acad. Sci. U.S.A.">
        <title>Niche of harmful alga Aureococcus anophagefferens revealed through ecogenomics.</title>
        <authorList>
            <person name="Gobler C.J."/>
            <person name="Berry D.L."/>
            <person name="Dyhrman S.T."/>
            <person name="Wilhelm S.W."/>
            <person name="Salamov A."/>
            <person name="Lobanov A.V."/>
            <person name="Zhang Y."/>
            <person name="Collier J.L."/>
            <person name="Wurch L.L."/>
            <person name="Kustka A.B."/>
            <person name="Dill B.D."/>
            <person name="Shah M."/>
            <person name="VerBerkmoes N.C."/>
            <person name="Kuo A."/>
            <person name="Terry A."/>
            <person name="Pangilinan J."/>
            <person name="Lindquist E.A."/>
            <person name="Lucas S."/>
            <person name="Paulsen I.T."/>
            <person name="Hattenrath-Lehmann T.K."/>
            <person name="Talmage S.C."/>
            <person name="Walker E.A."/>
            <person name="Koch F."/>
            <person name="Burson A.M."/>
            <person name="Marcoval M.A."/>
            <person name="Tang Y.Z."/>
            <person name="Lecleir G.R."/>
            <person name="Coyne K.J."/>
            <person name="Berg G.M."/>
            <person name="Bertrand E.M."/>
            <person name="Saito M.A."/>
            <person name="Gladyshev V.N."/>
            <person name="Grigoriev I.V."/>
        </authorList>
    </citation>
    <scope>NUCLEOTIDE SEQUENCE [LARGE SCALE GENOMIC DNA]</scope>
    <source>
        <strain evidence="4">CCMP 1984</strain>
    </source>
</reference>
<gene>
    <name evidence="3" type="ORF">AURANDRAFT_70749</name>
</gene>
<keyword evidence="4" id="KW-1185">Reference proteome</keyword>
<dbReference type="PANTHER" id="PTHR13192">
    <property type="entry name" value="MY011 PROTEIN"/>
    <property type="match status" value="1"/>
</dbReference>
<proteinExistence type="predicted"/>
<dbReference type="Pfam" id="PF10229">
    <property type="entry name" value="MMADHC"/>
    <property type="match status" value="1"/>
</dbReference>
<dbReference type="EMBL" id="GL833121">
    <property type="protein sequence ID" value="EGB12091.1"/>
    <property type="molecule type" value="Genomic_DNA"/>
</dbReference>
<dbReference type="SUPFAM" id="SSF51905">
    <property type="entry name" value="FAD/NAD(P)-binding domain"/>
    <property type="match status" value="1"/>
</dbReference>
<organism evidence="4">
    <name type="scientific">Aureococcus anophagefferens</name>
    <name type="common">Harmful bloom alga</name>
    <dbReference type="NCBI Taxonomy" id="44056"/>
    <lineage>
        <taxon>Eukaryota</taxon>
        <taxon>Sar</taxon>
        <taxon>Stramenopiles</taxon>
        <taxon>Ochrophyta</taxon>
        <taxon>Pelagophyceae</taxon>
        <taxon>Pelagomonadales</taxon>
        <taxon>Pelagomonadaceae</taxon>
        <taxon>Aureococcus</taxon>
    </lineage>
</organism>
<name>F0XYB7_AURAN</name>
<dbReference type="GO" id="GO:0071949">
    <property type="term" value="F:FAD binding"/>
    <property type="evidence" value="ECO:0007669"/>
    <property type="project" value="InterPro"/>
</dbReference>
<dbReference type="InParanoid" id="F0XYB7"/>
<dbReference type="PANTHER" id="PTHR13192:SF3">
    <property type="entry name" value="COBALAMIN TRAFFICKING PROTEIN CBLD"/>
    <property type="match status" value="1"/>
</dbReference>
<dbReference type="InterPro" id="IPR036188">
    <property type="entry name" value="FAD/NAD-bd_sf"/>
</dbReference>
<feature type="region of interest" description="Disordered" evidence="1">
    <location>
        <begin position="592"/>
        <end position="635"/>
    </location>
</feature>
<dbReference type="PRINTS" id="PR00420">
    <property type="entry name" value="RNGMNOXGNASE"/>
</dbReference>
<dbReference type="Gene3D" id="3.30.9.30">
    <property type="match status" value="1"/>
</dbReference>
<dbReference type="eggNOG" id="KOG2614">
    <property type="taxonomic scope" value="Eukaryota"/>
</dbReference>
<dbReference type="InterPro" id="IPR002938">
    <property type="entry name" value="FAD-bd"/>
</dbReference>
<feature type="domain" description="FAD-binding" evidence="2">
    <location>
        <begin position="240"/>
        <end position="319"/>
    </location>
</feature>
<sequence length="859" mass="91793">MSRGSVAVVGGSIAGLAAANVLAQRGFEVTVFERFPTGFESRGGGLGGVDRQLYESIRADGATLRQHGPGGWFYGDLWRYLRGGLPDDAVRHGVAVADVGDVAAPTVDGAAYDFVVVADGGWSSLRRFVVGDQQPVYSGYCLWRGLMDLERAPSFRSFGGHRSGYFDTGGFPISCADGRTLYNGGFYLRMPEDEVARPASGAARQVGEKKRALPDWYLPLYEKLWSHVNGGELVRLWRAMAEHGKVTQHAVWEFCADRVVNGRVVIIGDAAHMASPRTGAGAYTGLLDAHGLGVAFDRHGDVDAALAAYAVDGKRRANELHRASLNVKRQFVDPSRPPVPARELLAQLEAGGRQIGAARGRTMVRVALVASLLGAAEGGFRMTGYRSLGCLSTSMGWGDSEISGLPNPYEAADDACAPFSRDGFDGWLRGTCDPATGVVNVSAFADDSCSAAVDVLTFGDDECLEVQGGWFLVYYEWSMKLECLADCDADVSYCAYPTIAPTTTPSRRPTAGPRAARATRAPSLGGDDDDDDGDLSRAAAAVALFIVGCAAIASVYARRALPHDDATFDTLPTGGAPAPPPVPVAVPAPRRAELESSTRLQCANVPRPASSAPPRRKSHHGRSPPADTGRRPRRSIAERLRKLASGRGYDDASAETAPKFDVVLASDIQLMSAAHAEVFTVSCDSSKSPRSTDWRSAMAVSVHASPRAVMRELQHMFSGKKLKLSDRVLALPTTQHTAMELVNWGDDAAVEKDRCLECFVAFAESLRGALAARGHWCDFIDPCSGLPCHCKECTSIYDEVSGHQCLLKYAVSQAAGCKVLLHPKWGTACYPATIFTTAPDALVLELLDAYPRAATEVVA</sequence>
<protein>
    <recommendedName>
        <fullName evidence="2">FAD-binding domain-containing protein</fullName>
    </recommendedName>
</protein>
<accession>F0XYB7</accession>